<dbReference type="Proteomes" id="UP000002217">
    <property type="component" value="Chromosome"/>
</dbReference>
<keyword evidence="2" id="KW-1185">Reference proteome</keyword>
<evidence type="ECO:0000313" key="2">
    <source>
        <dbReference type="Proteomes" id="UP000002217"/>
    </source>
</evidence>
<evidence type="ECO:0000313" key="1">
    <source>
        <dbReference type="EMBL" id="ACV61166.1"/>
    </source>
</evidence>
<dbReference type="RefSeq" id="WP_015755887.1">
    <property type="nucleotide sequence ID" value="NC_013216.1"/>
</dbReference>
<dbReference type="EMBL" id="CP001720">
    <property type="protein sequence ID" value="ACV61166.1"/>
    <property type="molecule type" value="Genomic_DNA"/>
</dbReference>
<dbReference type="OrthoDB" id="2084556at2"/>
<accession>C8W310</accession>
<protein>
    <submittedName>
        <fullName evidence="1">Uncharacterized protein</fullName>
    </submittedName>
</protein>
<dbReference type="HOGENOM" id="CLU_198146_0_0_9"/>
<dbReference type="AlphaFoldDB" id="C8W310"/>
<organism evidence="1 2">
    <name type="scientific">Desulfofarcimen acetoxidans (strain ATCC 49208 / DSM 771 / KCTC 5769 / VKM B-1644 / 5575)</name>
    <name type="common">Desulfotomaculum acetoxidans</name>
    <dbReference type="NCBI Taxonomy" id="485916"/>
    <lineage>
        <taxon>Bacteria</taxon>
        <taxon>Bacillati</taxon>
        <taxon>Bacillota</taxon>
        <taxon>Clostridia</taxon>
        <taxon>Eubacteriales</taxon>
        <taxon>Peptococcaceae</taxon>
        <taxon>Desulfofarcimen</taxon>
    </lineage>
</organism>
<gene>
    <name evidence="1" type="ordered locus">Dtox_0213</name>
</gene>
<name>C8W310_DESAS</name>
<sequence length="77" mass="8468">MKVYYVCECCDEVFDIVDSATCRESGQEPSLTGISVCGIINGVSSSDGYYVSGICPDCREEINCGYDTVFYREPVIN</sequence>
<reference evidence="1 2" key="1">
    <citation type="journal article" date="2009" name="Stand. Genomic Sci.">
        <title>Complete genome sequence of Desulfotomaculum acetoxidans type strain (5575).</title>
        <authorList>
            <person name="Spring S."/>
            <person name="Lapidus A."/>
            <person name="Schroder M."/>
            <person name="Gleim D."/>
            <person name="Sims D."/>
            <person name="Meincke L."/>
            <person name="Glavina Del Rio T."/>
            <person name="Tice H."/>
            <person name="Copeland A."/>
            <person name="Cheng J.F."/>
            <person name="Lucas S."/>
            <person name="Chen F."/>
            <person name="Nolan M."/>
            <person name="Bruce D."/>
            <person name="Goodwin L."/>
            <person name="Pitluck S."/>
            <person name="Ivanova N."/>
            <person name="Mavromatis K."/>
            <person name="Mikhailova N."/>
            <person name="Pati A."/>
            <person name="Chen A."/>
            <person name="Palaniappan K."/>
            <person name="Land M."/>
            <person name="Hauser L."/>
            <person name="Chang Y.J."/>
            <person name="Jeffries C.D."/>
            <person name="Chain P."/>
            <person name="Saunders E."/>
            <person name="Brettin T."/>
            <person name="Detter J.C."/>
            <person name="Goker M."/>
            <person name="Bristow J."/>
            <person name="Eisen J.A."/>
            <person name="Markowitz V."/>
            <person name="Hugenholtz P."/>
            <person name="Kyrpides N.C."/>
            <person name="Klenk H.P."/>
            <person name="Han C."/>
        </authorList>
    </citation>
    <scope>NUCLEOTIDE SEQUENCE [LARGE SCALE GENOMIC DNA]</scope>
    <source>
        <strain evidence="2">ATCC 49208 / DSM 771 / VKM B-1644</strain>
    </source>
</reference>
<dbReference type="KEGG" id="dae:Dtox_0213"/>
<proteinExistence type="predicted"/>
<dbReference type="STRING" id="485916.Dtox_0213"/>